<dbReference type="HOGENOM" id="CLU_030097_0_0_3"/>
<accession>E0U5G8</accession>
<dbReference type="Pfam" id="PF01832">
    <property type="entry name" value="Glucosaminidase"/>
    <property type="match status" value="1"/>
</dbReference>
<keyword evidence="3" id="KW-1185">Reference proteome</keyword>
<reference evidence="3" key="1">
    <citation type="journal article" date="2011" name="MBio">
        <title>Novel metabolic attributes of the genus Cyanothece, comprising a group of unicellular nitrogen-fixing Cyanobacteria.</title>
        <authorList>
            <person name="Bandyopadhyay A."/>
            <person name="Elvitigala T."/>
            <person name="Welsh E."/>
            <person name="Stockel J."/>
            <person name="Liberton M."/>
            <person name="Min H."/>
            <person name="Sherman L.A."/>
            <person name="Pakrasi H.B."/>
        </authorList>
    </citation>
    <scope>NUCLEOTIDE SEQUENCE [LARGE SCALE GENOMIC DNA]</scope>
    <source>
        <strain evidence="3">PCC 7822</strain>
    </source>
</reference>
<dbReference type="KEGG" id="cyj:Cyan7822_1566"/>
<dbReference type="AlphaFoldDB" id="E0U5G8"/>
<evidence type="ECO:0000313" key="3">
    <source>
        <dbReference type="Proteomes" id="UP000008206"/>
    </source>
</evidence>
<proteinExistence type="predicted"/>
<evidence type="ECO:0000259" key="1">
    <source>
        <dbReference type="Pfam" id="PF01832"/>
    </source>
</evidence>
<dbReference type="SUPFAM" id="SSF53187">
    <property type="entry name" value="Zn-dependent exopeptidases"/>
    <property type="match status" value="1"/>
</dbReference>
<name>E0U5G8_GLOV7</name>
<dbReference type="OrthoDB" id="9763643at2"/>
<dbReference type="STRING" id="497965.Cyan7822_1566"/>
<dbReference type="InterPro" id="IPR002901">
    <property type="entry name" value="MGlyc_endo_b_GlcNAc-like_dom"/>
</dbReference>
<dbReference type="EMBL" id="CP002198">
    <property type="protein sequence ID" value="ADN13558.1"/>
    <property type="molecule type" value="Genomic_DNA"/>
</dbReference>
<evidence type="ECO:0000313" key="2">
    <source>
        <dbReference type="EMBL" id="ADN13558.1"/>
    </source>
</evidence>
<gene>
    <name evidence="2" type="ordered locus">Cyan7822_1566</name>
</gene>
<dbReference type="RefSeq" id="WP_013321665.1">
    <property type="nucleotide sequence ID" value="NC_014501.1"/>
</dbReference>
<organism evidence="2 3">
    <name type="scientific">Gloeothece verrucosa (strain PCC 7822)</name>
    <name type="common">Cyanothece sp. (strain PCC 7822)</name>
    <dbReference type="NCBI Taxonomy" id="497965"/>
    <lineage>
        <taxon>Bacteria</taxon>
        <taxon>Bacillati</taxon>
        <taxon>Cyanobacteriota</taxon>
        <taxon>Cyanophyceae</taxon>
        <taxon>Oscillatoriophycideae</taxon>
        <taxon>Chroococcales</taxon>
        <taxon>Aphanothecaceae</taxon>
        <taxon>Gloeothece</taxon>
        <taxon>Gloeothece verrucosa</taxon>
    </lineage>
</organism>
<feature type="domain" description="Mannosyl-glycoprotein endo-beta-N-acetylglucosamidase-like" evidence="1">
    <location>
        <begin position="320"/>
        <end position="442"/>
    </location>
</feature>
<dbReference type="Proteomes" id="UP000008206">
    <property type="component" value="Chromosome"/>
</dbReference>
<dbReference type="Gene3D" id="3.40.630.40">
    <property type="entry name" value="Zn-dependent exopeptidases"/>
    <property type="match status" value="1"/>
</dbReference>
<dbReference type="GO" id="GO:0004040">
    <property type="term" value="F:amidase activity"/>
    <property type="evidence" value="ECO:0007669"/>
    <property type="project" value="InterPro"/>
</dbReference>
<dbReference type="CAZy" id="GH73">
    <property type="family name" value="Glycoside Hydrolase Family 73"/>
</dbReference>
<sequence length="448" mass="50888">MGNIFVWINYLDNLKNLQQGKTAVIEQMILLRNHLVFELRSQGCRSFVVPEDLNLSCAIQWINDRADSGDIALAISVNHSNNSSRRGIYITYIANNLERKKHAEVLLLLLLHRLPHLSSLGSQPDTMTLMGQLPFCRQVIIPSLQITLGYLSNPDDKNIIFNEHPKLVQGLVDGLMAWSREVTGIEPNQEIKPLNLSLNYSSLEIRLNSRIYPERGIVVYGNPCIPIDLVDRLGLDLTDSSNLIEAGGIVYLKAVDLEAFNISIEWENLSQTLILRTILPFDNHQIKQIMGQGRTSEVQMMMFLKVNNEKALKEFPQIAKFYREEGAIEGVNSDIAFCQMCLETDFLRFGREQEARNYNFAHLGRVESKEIAVFSDVRLGVRCHIQHLKAYASLEPLVQEVVDPRFYLVARGVAPSVSELSGRWSADLSYSKKILAILKRLYESINLF</sequence>
<dbReference type="eggNOG" id="COG0860">
    <property type="taxonomic scope" value="Bacteria"/>
</dbReference>
<protein>
    <recommendedName>
        <fullName evidence="1">Mannosyl-glycoprotein endo-beta-N-acetylglucosamidase-like domain-containing protein</fullName>
    </recommendedName>
</protein>